<dbReference type="InterPro" id="IPR046335">
    <property type="entry name" value="LacI/GalR-like_sensor"/>
</dbReference>
<evidence type="ECO:0000259" key="4">
    <source>
        <dbReference type="PROSITE" id="PS50932"/>
    </source>
</evidence>
<dbReference type="PANTHER" id="PTHR30146:SF153">
    <property type="entry name" value="LACTOSE OPERON REPRESSOR"/>
    <property type="match status" value="1"/>
</dbReference>
<keyword evidence="6" id="KW-1185">Reference proteome</keyword>
<dbReference type="Pfam" id="PF00356">
    <property type="entry name" value="LacI"/>
    <property type="match status" value="1"/>
</dbReference>
<proteinExistence type="predicted"/>
<dbReference type="Pfam" id="PF13377">
    <property type="entry name" value="Peripla_BP_3"/>
    <property type="match status" value="1"/>
</dbReference>
<dbReference type="SMART" id="SM00354">
    <property type="entry name" value="HTH_LACI"/>
    <property type="match status" value="1"/>
</dbReference>
<dbReference type="Proteomes" id="UP001501407">
    <property type="component" value="Unassembled WGS sequence"/>
</dbReference>
<dbReference type="SUPFAM" id="SSF47413">
    <property type="entry name" value="lambda repressor-like DNA-binding domains"/>
    <property type="match status" value="1"/>
</dbReference>
<organism evidence="5 6">
    <name type="scientific">Microbacterium yannicii</name>
    <dbReference type="NCBI Taxonomy" id="671622"/>
    <lineage>
        <taxon>Bacteria</taxon>
        <taxon>Bacillati</taxon>
        <taxon>Actinomycetota</taxon>
        <taxon>Actinomycetes</taxon>
        <taxon>Micrococcales</taxon>
        <taxon>Microbacteriaceae</taxon>
        <taxon>Microbacterium</taxon>
    </lineage>
</organism>
<comment type="caution">
    <text evidence="5">The sequence shown here is derived from an EMBL/GenBank/DDBJ whole genome shotgun (WGS) entry which is preliminary data.</text>
</comment>
<dbReference type="PROSITE" id="PS50932">
    <property type="entry name" value="HTH_LACI_2"/>
    <property type="match status" value="1"/>
</dbReference>
<protein>
    <submittedName>
        <fullName evidence="5">LacI family DNA-binding transcriptional regulator</fullName>
    </submittedName>
</protein>
<gene>
    <name evidence="5" type="ORF">GCM10025760_10010</name>
</gene>
<dbReference type="SUPFAM" id="SSF53822">
    <property type="entry name" value="Periplasmic binding protein-like I"/>
    <property type="match status" value="1"/>
</dbReference>
<evidence type="ECO:0000256" key="1">
    <source>
        <dbReference type="ARBA" id="ARBA00023015"/>
    </source>
</evidence>
<accession>A0ABP9M2G5</accession>
<dbReference type="RefSeq" id="WP_194412833.1">
    <property type="nucleotide sequence ID" value="NZ_BAABKZ010000001.1"/>
</dbReference>
<dbReference type="InterPro" id="IPR010982">
    <property type="entry name" value="Lambda_DNA-bd_dom_sf"/>
</dbReference>
<dbReference type="Gene3D" id="1.10.260.40">
    <property type="entry name" value="lambda repressor-like DNA-binding domains"/>
    <property type="match status" value="1"/>
</dbReference>
<feature type="domain" description="HTH lacI-type" evidence="4">
    <location>
        <begin position="9"/>
        <end position="63"/>
    </location>
</feature>
<sequence>MDGSPDRTVTLRTIAAAAGVSVSSVSRVLSGRGDLKRETRERVLEAARALEYDASGPHRGRPTVLDPRLIELVLGSFDDAWTDAVTTGAREAAFRLGFDLVLTLERDDPADDWPTRVATRRPSGVIIGIIRPTQRQLDQLRGLRIPIVLLEPRSDPQGELASVGTTDWQGGYDAGIHLIESGAAGFVVVTGTPPYRFGRAREEGFRQAIADHRPESPVHHVNGRWTDAVVTEELLKTLVSAPTPTAVFACNDEMAFAVYRAAGRLGRRIPDDIRVVGFNDEPRAATASPPLTSVQQPLREMAARAVELVRDLRHRDADHFERVELPSALVARGSTGFGTGDDVESAPGAPSQ</sequence>
<dbReference type="InterPro" id="IPR028082">
    <property type="entry name" value="Peripla_BP_I"/>
</dbReference>
<reference evidence="6" key="1">
    <citation type="journal article" date="2019" name="Int. J. Syst. Evol. Microbiol.">
        <title>The Global Catalogue of Microorganisms (GCM) 10K type strain sequencing project: providing services to taxonomists for standard genome sequencing and annotation.</title>
        <authorList>
            <consortium name="The Broad Institute Genomics Platform"/>
            <consortium name="The Broad Institute Genome Sequencing Center for Infectious Disease"/>
            <person name="Wu L."/>
            <person name="Ma J."/>
        </authorList>
    </citation>
    <scope>NUCLEOTIDE SEQUENCE [LARGE SCALE GENOMIC DNA]</scope>
    <source>
        <strain evidence="6">JCM 18959</strain>
    </source>
</reference>
<evidence type="ECO:0000256" key="2">
    <source>
        <dbReference type="ARBA" id="ARBA00023125"/>
    </source>
</evidence>
<name>A0ABP9M2G5_9MICO</name>
<evidence type="ECO:0000256" key="3">
    <source>
        <dbReference type="ARBA" id="ARBA00023163"/>
    </source>
</evidence>
<keyword evidence="1" id="KW-0805">Transcription regulation</keyword>
<dbReference type="GO" id="GO:0003677">
    <property type="term" value="F:DNA binding"/>
    <property type="evidence" value="ECO:0007669"/>
    <property type="project" value="UniProtKB-KW"/>
</dbReference>
<dbReference type="PANTHER" id="PTHR30146">
    <property type="entry name" value="LACI-RELATED TRANSCRIPTIONAL REPRESSOR"/>
    <property type="match status" value="1"/>
</dbReference>
<evidence type="ECO:0000313" key="6">
    <source>
        <dbReference type="Proteomes" id="UP001501407"/>
    </source>
</evidence>
<dbReference type="Gene3D" id="3.40.50.2300">
    <property type="match status" value="2"/>
</dbReference>
<dbReference type="InterPro" id="IPR000843">
    <property type="entry name" value="HTH_LacI"/>
</dbReference>
<keyword evidence="3" id="KW-0804">Transcription</keyword>
<dbReference type="EMBL" id="BAABKZ010000001">
    <property type="protein sequence ID" value="GAA5088061.1"/>
    <property type="molecule type" value="Genomic_DNA"/>
</dbReference>
<keyword evidence="2 5" id="KW-0238">DNA-binding</keyword>
<evidence type="ECO:0000313" key="5">
    <source>
        <dbReference type="EMBL" id="GAA5088061.1"/>
    </source>
</evidence>